<evidence type="ECO:0000256" key="1">
    <source>
        <dbReference type="SAM" id="MobiDB-lite"/>
    </source>
</evidence>
<organism evidence="2 3">
    <name type="scientific">Pleurodeles waltl</name>
    <name type="common">Iberian ribbed newt</name>
    <dbReference type="NCBI Taxonomy" id="8319"/>
    <lineage>
        <taxon>Eukaryota</taxon>
        <taxon>Metazoa</taxon>
        <taxon>Chordata</taxon>
        <taxon>Craniata</taxon>
        <taxon>Vertebrata</taxon>
        <taxon>Euteleostomi</taxon>
        <taxon>Amphibia</taxon>
        <taxon>Batrachia</taxon>
        <taxon>Caudata</taxon>
        <taxon>Salamandroidea</taxon>
        <taxon>Salamandridae</taxon>
        <taxon>Pleurodelinae</taxon>
        <taxon>Pleurodeles</taxon>
    </lineage>
</organism>
<sequence>MSAVLRVGVSKAALSQQRFSSQVELRPPVRLSAHTTPAQSSEEDQARPGPSYPGGSGLGAKSLVSRALEHGHSSSDQTAHLGGSSVTAAGTVIHPNLSTLRLLAWRLSGNS</sequence>
<reference evidence="2" key="1">
    <citation type="journal article" date="2022" name="bioRxiv">
        <title>Sequencing and chromosome-scale assembly of the giantPleurodeles waltlgenome.</title>
        <authorList>
            <person name="Brown T."/>
            <person name="Elewa A."/>
            <person name="Iarovenko S."/>
            <person name="Subramanian E."/>
            <person name="Araus A.J."/>
            <person name="Petzold A."/>
            <person name="Susuki M."/>
            <person name="Suzuki K.-i.T."/>
            <person name="Hayashi T."/>
            <person name="Toyoda A."/>
            <person name="Oliveira C."/>
            <person name="Osipova E."/>
            <person name="Leigh N.D."/>
            <person name="Simon A."/>
            <person name="Yun M.H."/>
        </authorList>
    </citation>
    <scope>NUCLEOTIDE SEQUENCE</scope>
    <source>
        <strain evidence="2">20211129_DDA</strain>
        <tissue evidence="2">Liver</tissue>
    </source>
</reference>
<gene>
    <name evidence="2" type="ORF">NDU88_009185</name>
</gene>
<dbReference type="Proteomes" id="UP001066276">
    <property type="component" value="Chromosome 7"/>
</dbReference>
<accession>A0AAV7PRH9</accession>
<proteinExistence type="predicted"/>
<dbReference type="AlphaFoldDB" id="A0AAV7PRH9"/>
<evidence type="ECO:0000313" key="2">
    <source>
        <dbReference type="EMBL" id="KAJ1130838.1"/>
    </source>
</evidence>
<dbReference type="EMBL" id="JANPWB010000011">
    <property type="protein sequence ID" value="KAJ1130838.1"/>
    <property type="molecule type" value="Genomic_DNA"/>
</dbReference>
<keyword evidence="3" id="KW-1185">Reference proteome</keyword>
<evidence type="ECO:0000313" key="3">
    <source>
        <dbReference type="Proteomes" id="UP001066276"/>
    </source>
</evidence>
<protein>
    <submittedName>
        <fullName evidence="2">Uncharacterized protein</fullName>
    </submittedName>
</protein>
<feature type="region of interest" description="Disordered" evidence="1">
    <location>
        <begin position="17"/>
        <end position="82"/>
    </location>
</feature>
<name>A0AAV7PRH9_PLEWA</name>
<comment type="caution">
    <text evidence="2">The sequence shown here is derived from an EMBL/GenBank/DDBJ whole genome shotgun (WGS) entry which is preliminary data.</text>
</comment>